<organism evidence="7 8">
    <name type="scientific">Kineosporia babensis</name>
    <dbReference type="NCBI Taxonomy" id="499548"/>
    <lineage>
        <taxon>Bacteria</taxon>
        <taxon>Bacillati</taxon>
        <taxon>Actinomycetota</taxon>
        <taxon>Actinomycetes</taxon>
        <taxon>Kineosporiales</taxon>
        <taxon>Kineosporiaceae</taxon>
        <taxon>Kineosporia</taxon>
    </lineage>
</organism>
<dbReference type="RefSeq" id="WP_231449304.1">
    <property type="nucleotide sequence ID" value="NZ_JAJOMB010000030.1"/>
</dbReference>
<dbReference type="Pfam" id="PF02588">
    <property type="entry name" value="YitT_membrane"/>
    <property type="match status" value="1"/>
</dbReference>
<gene>
    <name evidence="7" type="ORF">LR394_36705</name>
</gene>
<evidence type="ECO:0000313" key="8">
    <source>
        <dbReference type="Proteomes" id="UP001138997"/>
    </source>
</evidence>
<keyword evidence="2" id="KW-1003">Cell membrane</keyword>
<protein>
    <submittedName>
        <fullName evidence="7">YitT family protein</fullName>
    </submittedName>
</protein>
<evidence type="ECO:0000256" key="2">
    <source>
        <dbReference type="ARBA" id="ARBA00022475"/>
    </source>
</evidence>
<comment type="caution">
    <text evidence="7">The sequence shown here is derived from an EMBL/GenBank/DDBJ whole genome shotgun (WGS) entry which is preliminary data.</text>
</comment>
<feature type="transmembrane region" description="Helical" evidence="6">
    <location>
        <begin position="63"/>
        <end position="84"/>
    </location>
</feature>
<dbReference type="PANTHER" id="PTHR33545:SF5">
    <property type="entry name" value="UPF0750 MEMBRANE PROTEIN YITT"/>
    <property type="match status" value="1"/>
</dbReference>
<evidence type="ECO:0000256" key="1">
    <source>
        <dbReference type="ARBA" id="ARBA00004651"/>
    </source>
</evidence>
<accession>A0A9X1SXP6</accession>
<sequence>MLTTAPAPPPASSPSSIHRHGLAEDLFALVTGTLITAFGLYLIKSAGAVTGGTAGFVLWLCQWLSWPFGLVFAAVNVPFAVLAWNRKGPAFVGRSVLSVLLLSGFSLLQSRFLELGQVNPVYAVLLGNLVAGVGLLIVLRHHSSLGGFNVIAVLAQERLGWRAGYVLLGLDSGVVVLSMLTADVGTVALSALGVAALNLVLVLNHRPGRYPAADPR</sequence>
<feature type="transmembrane region" description="Helical" evidence="6">
    <location>
        <begin position="91"/>
        <end position="108"/>
    </location>
</feature>
<keyword evidence="4 6" id="KW-1133">Transmembrane helix</keyword>
<name>A0A9X1SXP6_9ACTN</name>
<proteinExistence type="predicted"/>
<dbReference type="EMBL" id="JAJOMB010000030">
    <property type="protein sequence ID" value="MCD5316452.1"/>
    <property type="molecule type" value="Genomic_DNA"/>
</dbReference>
<evidence type="ECO:0000256" key="3">
    <source>
        <dbReference type="ARBA" id="ARBA00022692"/>
    </source>
</evidence>
<dbReference type="Proteomes" id="UP001138997">
    <property type="component" value="Unassembled WGS sequence"/>
</dbReference>
<comment type="subcellular location">
    <subcellularLocation>
        <location evidence="1">Cell membrane</location>
        <topology evidence="1">Multi-pass membrane protein</topology>
    </subcellularLocation>
</comment>
<evidence type="ECO:0000256" key="5">
    <source>
        <dbReference type="ARBA" id="ARBA00023136"/>
    </source>
</evidence>
<feature type="transmembrane region" description="Helical" evidence="6">
    <location>
        <begin position="120"/>
        <end position="139"/>
    </location>
</feature>
<keyword evidence="5 6" id="KW-0472">Membrane</keyword>
<dbReference type="GO" id="GO:0005886">
    <property type="term" value="C:plasma membrane"/>
    <property type="evidence" value="ECO:0007669"/>
    <property type="project" value="UniProtKB-SubCell"/>
</dbReference>
<evidence type="ECO:0000256" key="6">
    <source>
        <dbReference type="SAM" id="Phobius"/>
    </source>
</evidence>
<dbReference type="InterPro" id="IPR051461">
    <property type="entry name" value="UPF0750_membrane"/>
</dbReference>
<reference evidence="7" key="1">
    <citation type="submission" date="2021-11" db="EMBL/GenBank/DDBJ databases">
        <title>Streptomyces corallinus and Kineosporia corallina sp. nov., two new coral-derived marine actinobacteria.</title>
        <authorList>
            <person name="Buangrab K."/>
            <person name="Sutthacheep M."/>
            <person name="Yeemin T."/>
            <person name="Harunari E."/>
            <person name="Igarashi Y."/>
            <person name="Sripreechasak P."/>
            <person name="Kanchanasin P."/>
            <person name="Tanasupawat S."/>
            <person name="Phongsopitanun W."/>
        </authorList>
    </citation>
    <scope>NUCLEOTIDE SEQUENCE</scope>
    <source>
        <strain evidence="7">JCM 31032</strain>
    </source>
</reference>
<feature type="transmembrane region" description="Helical" evidence="6">
    <location>
        <begin position="186"/>
        <end position="203"/>
    </location>
</feature>
<feature type="transmembrane region" description="Helical" evidence="6">
    <location>
        <begin position="159"/>
        <end position="180"/>
    </location>
</feature>
<feature type="transmembrane region" description="Helical" evidence="6">
    <location>
        <begin position="26"/>
        <end position="43"/>
    </location>
</feature>
<evidence type="ECO:0000313" key="7">
    <source>
        <dbReference type="EMBL" id="MCD5316452.1"/>
    </source>
</evidence>
<evidence type="ECO:0000256" key="4">
    <source>
        <dbReference type="ARBA" id="ARBA00022989"/>
    </source>
</evidence>
<dbReference type="InterPro" id="IPR003740">
    <property type="entry name" value="YitT"/>
</dbReference>
<keyword evidence="8" id="KW-1185">Reference proteome</keyword>
<dbReference type="AlphaFoldDB" id="A0A9X1SXP6"/>
<dbReference type="PANTHER" id="PTHR33545">
    <property type="entry name" value="UPF0750 MEMBRANE PROTEIN YITT-RELATED"/>
    <property type="match status" value="1"/>
</dbReference>
<keyword evidence="3 6" id="KW-0812">Transmembrane</keyword>